<evidence type="ECO:0000313" key="3">
    <source>
        <dbReference type="RefSeq" id="XP_014667307.1"/>
    </source>
</evidence>
<dbReference type="Proteomes" id="UP000695022">
    <property type="component" value="Unplaced"/>
</dbReference>
<dbReference type="Pfam" id="PF24764">
    <property type="entry name" value="rva_4"/>
    <property type="match status" value="1"/>
</dbReference>
<evidence type="ECO:0000259" key="1">
    <source>
        <dbReference type="PROSITE" id="PS50994"/>
    </source>
</evidence>
<dbReference type="PANTHER" id="PTHR46791">
    <property type="entry name" value="EXPRESSED PROTEIN"/>
    <property type="match status" value="1"/>
</dbReference>
<organism evidence="2 3">
    <name type="scientific">Priapulus caudatus</name>
    <name type="common">Priapulid worm</name>
    <dbReference type="NCBI Taxonomy" id="37621"/>
    <lineage>
        <taxon>Eukaryota</taxon>
        <taxon>Metazoa</taxon>
        <taxon>Ecdysozoa</taxon>
        <taxon>Scalidophora</taxon>
        <taxon>Priapulida</taxon>
        <taxon>Priapulimorpha</taxon>
        <taxon>Priapulimorphida</taxon>
        <taxon>Priapulidae</taxon>
        <taxon>Priapulus</taxon>
    </lineage>
</organism>
<reference evidence="3" key="1">
    <citation type="submission" date="2025-08" db="UniProtKB">
        <authorList>
            <consortium name="RefSeq"/>
        </authorList>
    </citation>
    <scope>IDENTIFICATION</scope>
</reference>
<dbReference type="PROSITE" id="PS50994">
    <property type="entry name" value="INTEGRASE"/>
    <property type="match status" value="1"/>
</dbReference>
<accession>A0ABM1E536</accession>
<dbReference type="SUPFAM" id="SSF53098">
    <property type="entry name" value="Ribonuclease H-like"/>
    <property type="match status" value="1"/>
</dbReference>
<dbReference type="InterPro" id="IPR001584">
    <property type="entry name" value="Integrase_cat-core"/>
</dbReference>
<name>A0ABM1E536_PRICU</name>
<proteinExistence type="predicted"/>
<evidence type="ECO:0000313" key="2">
    <source>
        <dbReference type="Proteomes" id="UP000695022"/>
    </source>
</evidence>
<dbReference type="GeneID" id="106808906"/>
<protein>
    <submittedName>
        <fullName evidence="3">Uncharacterized protein LOC106808906</fullName>
    </submittedName>
</protein>
<gene>
    <name evidence="3" type="primary">LOC106808906</name>
</gene>
<keyword evidence="2" id="KW-1185">Reference proteome</keyword>
<dbReference type="InterPro" id="IPR012337">
    <property type="entry name" value="RNaseH-like_sf"/>
</dbReference>
<dbReference type="InterPro" id="IPR058913">
    <property type="entry name" value="Integrase_dom_put"/>
</dbReference>
<dbReference type="PANTHER" id="PTHR46791:SF7">
    <property type="entry name" value="INTEGRASE CATALYTIC DOMAIN-CONTAINING PROTEIN"/>
    <property type="match status" value="1"/>
</dbReference>
<sequence length="388" mass="44885">MDIDIDMLQDLLDDDLPITEIAHIFHVATKAIYRNINRHELIRHKYADISDDDLVDIIIEIKQNHPNDGEVLMDGHLKARTPPIKIQRWKLRAAIHHVDSEGVKARRSVTIKRRQYSVPCPHYMWHIDGNHKLIKWKMVIHGGVDGFTRLVTFMNISNNNKAATVHRAFLGATEQFQWPIRVRTDFGGENELVWQEMLGKRGERSALVGSSVHNQPIEQLWGLINDRATLPFKVLLQTLEREGQLNTDNETDMMCLHWVFLPLIQMNLTRLCLALNKRKISTEHQRTPCQLETQFLHLAAPFEGIPIDQHDGVDTAYEDPATLERPLQHVQCFGFDGFPRDLRRELRTLGVAHKIDQGRTLYQQVMSMVSNYILRTQFLSSLVCTHLI</sequence>
<dbReference type="RefSeq" id="XP_014667307.1">
    <property type="nucleotide sequence ID" value="XM_014811821.1"/>
</dbReference>
<feature type="domain" description="Integrase catalytic" evidence="1">
    <location>
        <begin position="115"/>
        <end position="296"/>
    </location>
</feature>